<dbReference type="GO" id="GO:0016887">
    <property type="term" value="F:ATP hydrolysis activity"/>
    <property type="evidence" value="ECO:0007669"/>
    <property type="project" value="InterPro"/>
</dbReference>
<dbReference type="GO" id="GO:0005524">
    <property type="term" value="F:ATP binding"/>
    <property type="evidence" value="ECO:0007669"/>
    <property type="project" value="UniProtKB-KW"/>
</dbReference>
<keyword evidence="2" id="KW-0067">ATP-binding</keyword>
<feature type="domain" description="ATPase AAA-type core" evidence="1">
    <location>
        <begin position="190"/>
        <end position="350"/>
    </location>
</feature>
<keyword evidence="2" id="KW-0547">Nucleotide-binding</keyword>
<sequence>MAFFVQEVISDKSIIPIAASEKIFPDGNVFSLVVGQNATGKSRLLRKIVSHFIFANQGSKRDRYIHSNPTARWNDYSLLSPREEVAVGLYSELKPSKVIAVSTGRHDRFPSPLKRDSRDTIAEYSYIAPSENGNISALTQSLIAITSGLEVHPWKFESLSGIFEYLGFEPVLDFKISLDPKLKQFFSSSKYVDQTGIERDQQRGRSAKSTAETELLTREFHSLLEYIENQKSFNYEIHLKYGAEHGHFSLSHIANALRSGVIRVTDLTLNIRNNKSRLKLSQASSGQQCMLVMILGIAGSIEDNALICIDEPEISLHPKWQSDIIGQLQQAFNEYKGCHFIIATHSPQIVAGLTSGNGFVLSLEDQQLYSSEEYSNRSADFQLAQIFNAPGANNEYLIRISLLLLTKISRREPLDSQDRKQIEMLSELKENLSGSDPVRYLIDQIQMLR</sequence>
<dbReference type="Proteomes" id="UP000553948">
    <property type="component" value="Unassembled WGS sequence"/>
</dbReference>
<protein>
    <submittedName>
        <fullName evidence="2">ATP-binding protein</fullName>
    </submittedName>
</protein>
<dbReference type="PANTHER" id="PTHR43581:SF4">
    <property type="entry name" value="ATP_GTP PHOSPHATASE"/>
    <property type="match status" value="1"/>
</dbReference>
<dbReference type="InterPro" id="IPR003959">
    <property type="entry name" value="ATPase_AAA_core"/>
</dbReference>
<evidence type="ECO:0000313" key="2">
    <source>
        <dbReference type="EMBL" id="MBA6119275.1"/>
    </source>
</evidence>
<dbReference type="AlphaFoldDB" id="A0A7W2QLQ2"/>
<dbReference type="InterPro" id="IPR027417">
    <property type="entry name" value="P-loop_NTPase"/>
</dbReference>
<evidence type="ECO:0000313" key="3">
    <source>
        <dbReference type="Proteomes" id="UP000553948"/>
    </source>
</evidence>
<name>A0A7W2QLQ2_PSEPU</name>
<dbReference type="PANTHER" id="PTHR43581">
    <property type="entry name" value="ATP/GTP PHOSPHATASE"/>
    <property type="match status" value="1"/>
</dbReference>
<evidence type="ECO:0000259" key="1">
    <source>
        <dbReference type="Pfam" id="PF13304"/>
    </source>
</evidence>
<dbReference type="Pfam" id="PF13304">
    <property type="entry name" value="AAA_21"/>
    <property type="match status" value="1"/>
</dbReference>
<dbReference type="InterPro" id="IPR051396">
    <property type="entry name" value="Bact_Antivir_Def_Nuclease"/>
</dbReference>
<dbReference type="RefSeq" id="WP_080694547.1">
    <property type="nucleotide sequence ID" value="NZ_CP060529.1"/>
</dbReference>
<proteinExistence type="predicted"/>
<comment type="caution">
    <text evidence="2">The sequence shown here is derived from an EMBL/GenBank/DDBJ whole genome shotgun (WGS) entry which is preliminary data.</text>
</comment>
<dbReference type="Gene3D" id="3.40.50.300">
    <property type="entry name" value="P-loop containing nucleotide triphosphate hydrolases"/>
    <property type="match status" value="1"/>
</dbReference>
<gene>
    <name evidence="2" type="ORF">H4C47_26595</name>
</gene>
<dbReference type="SUPFAM" id="SSF52540">
    <property type="entry name" value="P-loop containing nucleoside triphosphate hydrolases"/>
    <property type="match status" value="1"/>
</dbReference>
<dbReference type="EMBL" id="JACGDG010000040">
    <property type="protein sequence ID" value="MBA6119275.1"/>
    <property type="molecule type" value="Genomic_DNA"/>
</dbReference>
<organism evidence="2 3">
    <name type="scientific">Pseudomonas putida</name>
    <name type="common">Arthrobacter siderocapsulatus</name>
    <dbReference type="NCBI Taxonomy" id="303"/>
    <lineage>
        <taxon>Bacteria</taxon>
        <taxon>Pseudomonadati</taxon>
        <taxon>Pseudomonadota</taxon>
        <taxon>Gammaproteobacteria</taxon>
        <taxon>Pseudomonadales</taxon>
        <taxon>Pseudomonadaceae</taxon>
        <taxon>Pseudomonas</taxon>
    </lineage>
</organism>
<accession>A0A7W2QLQ2</accession>
<reference evidence="2 3" key="1">
    <citation type="submission" date="2020-07" db="EMBL/GenBank/DDBJ databases">
        <title>Diversity of carbapenemase encoding genes among Pseudomonas putida group clinical isolates in a tertiary Brazilian hospital.</title>
        <authorList>
            <person name="Alberto-Lei F."/>
            <person name="Nodari C.S."/>
            <person name="Streling A.P."/>
            <person name="Paulino J.T."/>
            <person name="Bessa-Neto F.O."/>
            <person name="Cayo R."/>
            <person name="Gales A.C."/>
        </authorList>
    </citation>
    <scope>NUCLEOTIDE SEQUENCE [LARGE SCALE GENOMIC DNA]</scope>
    <source>
        <strain evidence="2 3">12464</strain>
    </source>
</reference>